<feature type="region of interest" description="Disordered" evidence="1">
    <location>
        <begin position="347"/>
        <end position="380"/>
    </location>
</feature>
<feature type="signal peptide" evidence="3">
    <location>
        <begin position="1"/>
        <end position="23"/>
    </location>
</feature>
<name>A0ABU6C4U4_9ACTN</name>
<dbReference type="CDD" id="cd00688">
    <property type="entry name" value="ISOPREN_C2_like"/>
    <property type="match status" value="1"/>
</dbReference>
<organism evidence="4 5">
    <name type="scientific">Streptomyces kunmingensis</name>
    <dbReference type="NCBI Taxonomy" id="68225"/>
    <lineage>
        <taxon>Bacteria</taxon>
        <taxon>Bacillati</taxon>
        <taxon>Actinomycetota</taxon>
        <taxon>Actinomycetes</taxon>
        <taxon>Kitasatosporales</taxon>
        <taxon>Streptomycetaceae</taxon>
        <taxon>Streptomyces</taxon>
    </lineage>
</organism>
<feature type="chain" id="PRO_5046590891" evidence="3">
    <location>
        <begin position="24"/>
        <end position="412"/>
    </location>
</feature>
<reference evidence="4 5" key="1">
    <citation type="submission" date="2022-10" db="EMBL/GenBank/DDBJ databases">
        <authorList>
            <person name="Xie J."/>
            <person name="Shen N."/>
        </authorList>
    </citation>
    <scope>NUCLEOTIDE SEQUENCE [LARGE SCALE GENOMIC DNA]</scope>
    <source>
        <strain evidence="4 5">DSM 41681</strain>
    </source>
</reference>
<keyword evidence="2" id="KW-0472">Membrane</keyword>
<sequence length="412" mass="41513">MNIRRSAALVAATVVIGAVSAQASVADSVSPSASSSPKTVVPSGLYGKSDPTYDGVWRQSLAFVAQDTAGVKPAGKAVAWLSGQQCDNGGFAAFRAEPGKACDAKTPLDSNSTAAAVQALVAVGGRDGEVSKGVDWLKKNQNDDGGWGYNPGGASDANSTSVVLGALAAAGQKPADVKTGPGKSGLDALASLALPCSDGKSAGAVAYQPDKKGKLAANADATAAGVLGALGSGFAPDRGKAPDAYTCEDGKTPDDLAHNGAVYLQNQLSTHLYLKSQLAGAEDQPDYGNTADAVTAVAAAEGIKYTKDPYAWLEKNARAWAVQSGPAAYAQLIFAAHATGNDPHDFGGTDLVSALNKTGPAPASAKSADESQDKKDDKSDGGGLGTWWIVGVMFVAAVGAGFLISGRKKQQL</sequence>
<dbReference type="InterPro" id="IPR008930">
    <property type="entry name" value="Terpenoid_cyclase/PrenylTrfase"/>
</dbReference>
<keyword evidence="5" id="KW-1185">Reference proteome</keyword>
<proteinExistence type="predicted"/>
<keyword evidence="2" id="KW-1133">Transmembrane helix</keyword>
<evidence type="ECO:0000256" key="1">
    <source>
        <dbReference type="SAM" id="MobiDB-lite"/>
    </source>
</evidence>
<comment type="caution">
    <text evidence="4">The sequence shown here is derived from an EMBL/GenBank/DDBJ whole genome shotgun (WGS) entry which is preliminary data.</text>
</comment>
<dbReference type="Gene3D" id="1.50.10.20">
    <property type="match status" value="1"/>
</dbReference>
<accession>A0ABU6C4U4</accession>
<dbReference type="RefSeq" id="WP_324766710.1">
    <property type="nucleotide sequence ID" value="NZ_BAAATS010000014.1"/>
</dbReference>
<gene>
    <name evidence="4" type="ORF">OKJ48_05665</name>
</gene>
<dbReference type="Proteomes" id="UP001352223">
    <property type="component" value="Unassembled WGS sequence"/>
</dbReference>
<evidence type="ECO:0000256" key="2">
    <source>
        <dbReference type="SAM" id="Phobius"/>
    </source>
</evidence>
<evidence type="ECO:0000313" key="4">
    <source>
        <dbReference type="EMBL" id="MEB3959737.1"/>
    </source>
</evidence>
<keyword evidence="3" id="KW-0732">Signal</keyword>
<feature type="transmembrane region" description="Helical" evidence="2">
    <location>
        <begin position="385"/>
        <end position="404"/>
    </location>
</feature>
<feature type="compositionally biased region" description="Basic and acidic residues" evidence="1">
    <location>
        <begin position="367"/>
        <end position="380"/>
    </location>
</feature>
<dbReference type="EMBL" id="JAOZYB010000024">
    <property type="protein sequence ID" value="MEB3959737.1"/>
    <property type="molecule type" value="Genomic_DNA"/>
</dbReference>
<keyword evidence="2" id="KW-0812">Transmembrane</keyword>
<evidence type="ECO:0000256" key="3">
    <source>
        <dbReference type="SAM" id="SignalP"/>
    </source>
</evidence>
<protein>
    <submittedName>
        <fullName evidence="4">Terpene cyclase/mutase family protein</fullName>
    </submittedName>
</protein>
<dbReference type="SUPFAM" id="SSF48239">
    <property type="entry name" value="Terpenoid cyclases/Protein prenyltransferases"/>
    <property type="match status" value="1"/>
</dbReference>
<evidence type="ECO:0000313" key="5">
    <source>
        <dbReference type="Proteomes" id="UP001352223"/>
    </source>
</evidence>